<feature type="signal peptide" evidence="1">
    <location>
        <begin position="1"/>
        <end position="17"/>
    </location>
</feature>
<dbReference type="PANTHER" id="PTHR11257:SF12">
    <property type="entry name" value="EJACULATORY BULB-SPECIFIC PROTEIN 3-RELATED"/>
    <property type="match status" value="1"/>
</dbReference>
<dbReference type="SUPFAM" id="SSF100910">
    <property type="entry name" value="Chemosensory protein Csp2"/>
    <property type="match status" value="1"/>
</dbReference>
<accession>A0ABN7BAT5</accession>
<feature type="chain" id="PRO_5047042649" evidence="1">
    <location>
        <begin position="18"/>
        <end position="157"/>
    </location>
</feature>
<dbReference type="PANTHER" id="PTHR11257">
    <property type="entry name" value="CHEMOSENSORY PROTEIN-RELATED"/>
    <property type="match status" value="1"/>
</dbReference>
<protein>
    <submittedName>
        <fullName evidence="2">Chemosensory protein</fullName>
    </submittedName>
</protein>
<sequence>MLQVFVPSVMFITAVLCAPVQYSDTRYDGTELKTLLGNDEQYLNLFQCVIGRGKCTPDQELLKSAIPGAILDGCAACNAKQSIGSKTFLEHLINERPSDMLLLEGEFDPDGSYRKSYEHQRTNSVDSRKRSAILEQVELLAGNLKSRLADKNKKIKK</sequence>
<dbReference type="Pfam" id="PF03392">
    <property type="entry name" value="OS-D"/>
    <property type="match status" value="1"/>
</dbReference>
<evidence type="ECO:0000256" key="1">
    <source>
        <dbReference type="SAM" id="SignalP"/>
    </source>
</evidence>
<dbReference type="EMBL" id="AP028919">
    <property type="protein sequence ID" value="BET00291.1"/>
    <property type="molecule type" value="Genomic_DNA"/>
</dbReference>
<evidence type="ECO:0000313" key="3">
    <source>
        <dbReference type="Proteomes" id="UP001307889"/>
    </source>
</evidence>
<dbReference type="InterPro" id="IPR036682">
    <property type="entry name" value="OS_D_A10/PebIII_sf"/>
</dbReference>
<gene>
    <name evidence="2" type="ORF">NTJ_13107</name>
</gene>
<name>A0ABN7BAT5_9HEMI</name>
<dbReference type="InterPro" id="IPR005055">
    <property type="entry name" value="A10/PebIII"/>
</dbReference>
<dbReference type="Gene3D" id="1.10.2080.10">
    <property type="entry name" value="Insect odorant-binding protein A10/Ejaculatory bulb-specific protein 3"/>
    <property type="match status" value="1"/>
</dbReference>
<keyword evidence="3" id="KW-1185">Reference proteome</keyword>
<proteinExistence type="predicted"/>
<dbReference type="Proteomes" id="UP001307889">
    <property type="component" value="Chromosome 11"/>
</dbReference>
<evidence type="ECO:0000313" key="2">
    <source>
        <dbReference type="EMBL" id="BET00291.1"/>
    </source>
</evidence>
<reference evidence="2 3" key="1">
    <citation type="submission" date="2023-09" db="EMBL/GenBank/DDBJ databases">
        <title>Nesidiocoris tenuis whole genome shotgun sequence.</title>
        <authorList>
            <person name="Shibata T."/>
            <person name="Shimoda M."/>
            <person name="Kobayashi T."/>
            <person name="Uehara T."/>
        </authorList>
    </citation>
    <scope>NUCLEOTIDE SEQUENCE [LARGE SCALE GENOMIC DNA]</scope>
    <source>
        <strain evidence="2 3">Japan</strain>
    </source>
</reference>
<keyword evidence="1" id="KW-0732">Signal</keyword>
<organism evidence="2 3">
    <name type="scientific">Nesidiocoris tenuis</name>
    <dbReference type="NCBI Taxonomy" id="355587"/>
    <lineage>
        <taxon>Eukaryota</taxon>
        <taxon>Metazoa</taxon>
        <taxon>Ecdysozoa</taxon>
        <taxon>Arthropoda</taxon>
        <taxon>Hexapoda</taxon>
        <taxon>Insecta</taxon>
        <taxon>Pterygota</taxon>
        <taxon>Neoptera</taxon>
        <taxon>Paraneoptera</taxon>
        <taxon>Hemiptera</taxon>
        <taxon>Heteroptera</taxon>
        <taxon>Panheteroptera</taxon>
        <taxon>Cimicomorpha</taxon>
        <taxon>Miridae</taxon>
        <taxon>Dicyphina</taxon>
        <taxon>Nesidiocoris</taxon>
    </lineage>
</organism>